<protein>
    <recommendedName>
        <fullName evidence="3">Cas10/Cmr2 second palm domain-containing protein</fullName>
    </recommendedName>
</protein>
<evidence type="ECO:0000256" key="2">
    <source>
        <dbReference type="ARBA" id="ARBA00023118"/>
    </source>
</evidence>
<evidence type="ECO:0000259" key="3">
    <source>
        <dbReference type="Pfam" id="PF22335"/>
    </source>
</evidence>
<comment type="caution">
    <text evidence="4">The sequence shown here is derived from an EMBL/GenBank/DDBJ whole genome shotgun (WGS) entry which is preliminary data.</text>
</comment>
<evidence type="ECO:0000313" key="5">
    <source>
        <dbReference type="Proteomes" id="UP000697998"/>
    </source>
</evidence>
<accession>A0A935PYJ2</accession>
<evidence type="ECO:0000313" key="4">
    <source>
        <dbReference type="EMBL" id="MBK7675738.1"/>
    </source>
</evidence>
<keyword evidence="2" id="KW-0051">Antiviral defense</keyword>
<dbReference type="Pfam" id="PF22335">
    <property type="entry name" value="Cas10-Cmr2_palm2"/>
    <property type="match status" value="1"/>
</dbReference>
<dbReference type="AlphaFoldDB" id="A0A935PYJ2"/>
<sequence>MDKSQHLLFIETSGNQSYIYATNKLRENIGASELTHRAGTRWVLDAAGFKEVTTDDPQAYRQWLARGPLRDGVEVVLATSGKALLVVAGRERARQILATLTKHAAKEAPGLSVGGAIVDLPSRQNADVKSAIGAVHDRFNANRDLMPAPAQRFTMLPFCQPCATSGLPASGLDKKAAKQEASMPFAAPALAKRKCADDWFKRIRQMFRNNDADFFIATSAHQLEQEFDELPWLAVVHSDGNGLGQIMMQFDRWLSDGDDYLATLRAFSVELDAATEDAFYSACQRLRSLGAAGERRRLPVVPLLLGGDDLTVLVHGHYALPFARDFLEAFEAKCAEQPTIARIAQQALGAGRLSAGAGVAIVKTHFPFHSAYDLAESLLRSAKIVKRKVRSADGQHPHPCSALDFHVLFDAAYSSLETIRQKRRTALDVRRLWGGPYVVTPLSRLTGTPGLDWACQHHLEALIKRVDALNRRDTDDRPQLPRSQMHMLREALSQGKTFADARLGELARLNEQGLADLIEQAGSLFDETDDPGVTRFLDALVSAEFWGNQAGTTSATEEHEQ</sequence>
<dbReference type="GO" id="GO:0051607">
    <property type="term" value="P:defense response to virus"/>
    <property type="evidence" value="ECO:0007669"/>
    <property type="project" value="UniProtKB-KW"/>
</dbReference>
<organism evidence="4 5">
    <name type="scientific">Candidatus Accumulibacter proximus</name>
    <dbReference type="NCBI Taxonomy" id="2954385"/>
    <lineage>
        <taxon>Bacteria</taxon>
        <taxon>Pseudomonadati</taxon>
        <taxon>Pseudomonadota</taxon>
        <taxon>Betaproteobacteria</taxon>
        <taxon>Candidatus Accumulibacter</taxon>
    </lineage>
</organism>
<feature type="domain" description="Cas10/Cmr2 second palm" evidence="3">
    <location>
        <begin position="233"/>
        <end position="387"/>
    </location>
</feature>
<name>A0A935PYJ2_9PROT</name>
<dbReference type="InterPro" id="IPR054767">
    <property type="entry name" value="Cas10-Cmr2_palm2"/>
</dbReference>
<dbReference type="GO" id="GO:0000166">
    <property type="term" value="F:nucleotide binding"/>
    <property type="evidence" value="ECO:0007669"/>
    <property type="project" value="UniProtKB-KW"/>
</dbReference>
<dbReference type="InterPro" id="IPR043128">
    <property type="entry name" value="Rev_trsase/Diguanyl_cyclase"/>
</dbReference>
<proteinExistence type="predicted"/>
<dbReference type="Gene3D" id="3.30.70.270">
    <property type="match status" value="1"/>
</dbReference>
<dbReference type="EMBL" id="JADJMH010000013">
    <property type="protein sequence ID" value="MBK7675738.1"/>
    <property type="molecule type" value="Genomic_DNA"/>
</dbReference>
<keyword evidence="1" id="KW-0547">Nucleotide-binding</keyword>
<dbReference type="Proteomes" id="UP000697998">
    <property type="component" value="Unassembled WGS sequence"/>
</dbReference>
<evidence type="ECO:0000256" key="1">
    <source>
        <dbReference type="ARBA" id="ARBA00022741"/>
    </source>
</evidence>
<gene>
    <name evidence="4" type="ORF">IPJ27_13810</name>
</gene>
<reference evidence="4 5" key="1">
    <citation type="submission" date="2020-10" db="EMBL/GenBank/DDBJ databases">
        <title>Connecting structure to function with the recovery of over 1000 high-quality activated sludge metagenome-assembled genomes encoding full-length rRNA genes using long-read sequencing.</title>
        <authorList>
            <person name="Singleton C.M."/>
            <person name="Petriglieri F."/>
            <person name="Kristensen J.M."/>
            <person name="Kirkegaard R.H."/>
            <person name="Michaelsen T.Y."/>
            <person name="Andersen M.H."/>
            <person name="Karst S.M."/>
            <person name="Dueholm M.S."/>
            <person name="Nielsen P.H."/>
            <person name="Albertsen M."/>
        </authorList>
    </citation>
    <scope>NUCLEOTIDE SEQUENCE [LARGE SCALE GENOMIC DNA]</scope>
    <source>
        <strain evidence="4">EsbW_18-Q3-R4-48_BATAC.285</strain>
    </source>
</reference>